<evidence type="ECO:0000313" key="3">
    <source>
        <dbReference type="Proteomes" id="UP000257127"/>
    </source>
</evidence>
<proteinExistence type="predicted"/>
<comment type="caution">
    <text evidence="2">The sequence shown here is derived from an EMBL/GenBank/DDBJ whole genome shotgun (WGS) entry which is preliminary data.</text>
</comment>
<feature type="signal peptide" evidence="1">
    <location>
        <begin position="1"/>
        <end position="21"/>
    </location>
</feature>
<dbReference type="RefSeq" id="WP_116879948.1">
    <property type="nucleotide sequence ID" value="NZ_QURB01000002.1"/>
</dbReference>
<accession>A0A3E1EZH1</accession>
<dbReference type="EMBL" id="QURB01000002">
    <property type="protein sequence ID" value="RFC54969.1"/>
    <property type="molecule type" value="Genomic_DNA"/>
</dbReference>
<protein>
    <submittedName>
        <fullName evidence="2">Uncharacterized protein</fullName>
    </submittedName>
</protein>
<evidence type="ECO:0000313" key="2">
    <source>
        <dbReference type="EMBL" id="RFC54969.1"/>
    </source>
</evidence>
<reference evidence="2 3" key="1">
    <citation type="submission" date="2018-08" db="EMBL/GenBank/DDBJ databases">
        <title>The draft genome squence of Brumimicrobium sp. N62.</title>
        <authorList>
            <person name="Du Z.-J."/>
            <person name="Luo H.-R."/>
        </authorList>
    </citation>
    <scope>NUCLEOTIDE SEQUENCE [LARGE SCALE GENOMIC DNA]</scope>
    <source>
        <strain evidence="2 3">N62</strain>
    </source>
</reference>
<name>A0A3E1EZH1_9FLAO</name>
<keyword evidence="3" id="KW-1185">Reference proteome</keyword>
<dbReference type="AlphaFoldDB" id="A0A3E1EZH1"/>
<sequence>MRRVICVFLVALIFTSCSKNSYTLIYVENGVLRKTILDLDIDNIESCENGYWEVENENKEILFYGNYSYSSKIGEWVYGFENNLKKIKWYEFTSPNMKISVPSTWRINTSTKHVFETVIPVKDSFNLNNYMVIHKSDEKSIDHYSKQYYSDVKEEINYLKQATKTILASESDTIIMMSINGTTQKEEINYNSILFSKDGDLFDLGMVSTNSSINESKTMIIEVLKSLSFNNERVFKPLKEWSITRYNI</sequence>
<organism evidence="2 3">
    <name type="scientific">Brumimicrobium aurantiacum</name>
    <dbReference type="NCBI Taxonomy" id="1737063"/>
    <lineage>
        <taxon>Bacteria</taxon>
        <taxon>Pseudomonadati</taxon>
        <taxon>Bacteroidota</taxon>
        <taxon>Flavobacteriia</taxon>
        <taxon>Flavobacteriales</taxon>
        <taxon>Crocinitomicaceae</taxon>
        <taxon>Brumimicrobium</taxon>
    </lineage>
</organism>
<gene>
    <name evidence="2" type="ORF">DXU93_03875</name>
</gene>
<dbReference type="Proteomes" id="UP000257127">
    <property type="component" value="Unassembled WGS sequence"/>
</dbReference>
<dbReference type="PROSITE" id="PS51257">
    <property type="entry name" value="PROKAR_LIPOPROTEIN"/>
    <property type="match status" value="1"/>
</dbReference>
<evidence type="ECO:0000256" key="1">
    <source>
        <dbReference type="SAM" id="SignalP"/>
    </source>
</evidence>
<keyword evidence="1" id="KW-0732">Signal</keyword>
<feature type="chain" id="PRO_5017705023" evidence="1">
    <location>
        <begin position="22"/>
        <end position="248"/>
    </location>
</feature>